<feature type="compositionally biased region" description="Low complexity" evidence="1">
    <location>
        <begin position="92"/>
        <end position="102"/>
    </location>
</feature>
<evidence type="ECO:0000313" key="2">
    <source>
        <dbReference type="EMBL" id="KAH9379277.1"/>
    </source>
</evidence>
<dbReference type="Proteomes" id="UP000821853">
    <property type="component" value="Unassembled WGS sequence"/>
</dbReference>
<dbReference type="VEuPathDB" id="VectorBase:HLOH_053784"/>
<evidence type="ECO:0000256" key="1">
    <source>
        <dbReference type="SAM" id="MobiDB-lite"/>
    </source>
</evidence>
<organism evidence="2 3">
    <name type="scientific">Haemaphysalis longicornis</name>
    <name type="common">Bush tick</name>
    <dbReference type="NCBI Taxonomy" id="44386"/>
    <lineage>
        <taxon>Eukaryota</taxon>
        <taxon>Metazoa</taxon>
        <taxon>Ecdysozoa</taxon>
        <taxon>Arthropoda</taxon>
        <taxon>Chelicerata</taxon>
        <taxon>Arachnida</taxon>
        <taxon>Acari</taxon>
        <taxon>Parasitiformes</taxon>
        <taxon>Ixodida</taxon>
        <taxon>Ixodoidea</taxon>
        <taxon>Ixodidae</taxon>
        <taxon>Haemaphysalinae</taxon>
        <taxon>Haemaphysalis</taxon>
    </lineage>
</organism>
<reference evidence="2 3" key="1">
    <citation type="journal article" date="2020" name="Cell">
        <title>Large-Scale Comparative Analyses of Tick Genomes Elucidate Their Genetic Diversity and Vector Capacities.</title>
        <authorList>
            <consortium name="Tick Genome and Microbiome Consortium (TIGMIC)"/>
            <person name="Jia N."/>
            <person name="Wang J."/>
            <person name="Shi W."/>
            <person name="Du L."/>
            <person name="Sun Y."/>
            <person name="Zhan W."/>
            <person name="Jiang J.F."/>
            <person name="Wang Q."/>
            <person name="Zhang B."/>
            <person name="Ji P."/>
            <person name="Bell-Sakyi L."/>
            <person name="Cui X.M."/>
            <person name="Yuan T.T."/>
            <person name="Jiang B.G."/>
            <person name="Yang W.F."/>
            <person name="Lam T.T."/>
            <person name="Chang Q.C."/>
            <person name="Ding S.J."/>
            <person name="Wang X.J."/>
            <person name="Zhu J.G."/>
            <person name="Ruan X.D."/>
            <person name="Zhao L."/>
            <person name="Wei J.T."/>
            <person name="Ye R.Z."/>
            <person name="Que T.C."/>
            <person name="Du C.H."/>
            <person name="Zhou Y.H."/>
            <person name="Cheng J.X."/>
            <person name="Dai P.F."/>
            <person name="Guo W.B."/>
            <person name="Han X.H."/>
            <person name="Huang E.J."/>
            <person name="Li L.F."/>
            <person name="Wei W."/>
            <person name="Gao Y.C."/>
            <person name="Liu J.Z."/>
            <person name="Shao H.Z."/>
            <person name="Wang X."/>
            <person name="Wang C.C."/>
            <person name="Yang T.C."/>
            <person name="Huo Q.B."/>
            <person name="Li W."/>
            <person name="Chen H.Y."/>
            <person name="Chen S.E."/>
            <person name="Zhou L.G."/>
            <person name="Ni X.B."/>
            <person name="Tian J.H."/>
            <person name="Sheng Y."/>
            <person name="Liu T."/>
            <person name="Pan Y.S."/>
            <person name="Xia L.Y."/>
            <person name="Li J."/>
            <person name="Zhao F."/>
            <person name="Cao W.C."/>
        </authorList>
    </citation>
    <scope>NUCLEOTIDE SEQUENCE [LARGE SCALE GENOMIC DNA]</scope>
    <source>
        <strain evidence="2">HaeL-2018</strain>
    </source>
</reference>
<name>A0A9J6GUZ1_HAELO</name>
<keyword evidence="3" id="KW-1185">Reference proteome</keyword>
<feature type="compositionally biased region" description="Low complexity" evidence="1">
    <location>
        <begin position="50"/>
        <end position="69"/>
    </location>
</feature>
<feature type="compositionally biased region" description="Polar residues" evidence="1">
    <location>
        <begin position="114"/>
        <end position="126"/>
    </location>
</feature>
<feature type="region of interest" description="Disordered" evidence="1">
    <location>
        <begin position="47"/>
        <end position="159"/>
    </location>
</feature>
<evidence type="ECO:0000313" key="3">
    <source>
        <dbReference type="Proteomes" id="UP000821853"/>
    </source>
</evidence>
<gene>
    <name evidence="2" type="ORF">HPB48_017350</name>
</gene>
<feature type="region of interest" description="Disordered" evidence="1">
    <location>
        <begin position="1"/>
        <end position="20"/>
    </location>
</feature>
<feature type="compositionally biased region" description="Basic and acidic residues" evidence="1">
    <location>
        <begin position="80"/>
        <end position="91"/>
    </location>
</feature>
<sequence length="179" mass="18799">MASSRCERAEEESGPRSAQETLFRRGAASLVYPAAWPCCRAAGGLSGIAAPKSSASSTSSRSGSPHTGSFIPQPKSAVVTRDRTANGDRSRPSSTASASSISHLPVKSAGVPVRQQQTSGAQSNGPANGHLIKGSSHLSSAHNGSARRRKQQRQPQQQLYARQVQVLQLQGQVSGQEQR</sequence>
<feature type="compositionally biased region" description="Basic and acidic residues" evidence="1">
    <location>
        <begin position="1"/>
        <end position="14"/>
    </location>
</feature>
<dbReference type="AlphaFoldDB" id="A0A9J6GUZ1"/>
<accession>A0A9J6GUZ1</accession>
<dbReference type="EMBL" id="JABSTR010000009">
    <property type="protein sequence ID" value="KAH9379277.1"/>
    <property type="molecule type" value="Genomic_DNA"/>
</dbReference>
<proteinExistence type="predicted"/>
<comment type="caution">
    <text evidence="2">The sequence shown here is derived from an EMBL/GenBank/DDBJ whole genome shotgun (WGS) entry which is preliminary data.</text>
</comment>
<protein>
    <submittedName>
        <fullName evidence="2">Uncharacterized protein</fullName>
    </submittedName>
</protein>